<proteinExistence type="predicted"/>
<organism evidence="2 3">
    <name type="scientific">Actinosynnema mirum (strain ATCC 29888 / DSM 43827 / JCM 3225 / NBRC 14064 / NCIMB 13271 / NRRL B-12336 / IMRU 3971 / 101)</name>
    <dbReference type="NCBI Taxonomy" id="446462"/>
    <lineage>
        <taxon>Bacteria</taxon>
        <taxon>Bacillati</taxon>
        <taxon>Actinomycetota</taxon>
        <taxon>Actinomycetes</taxon>
        <taxon>Pseudonocardiales</taxon>
        <taxon>Pseudonocardiaceae</taxon>
        <taxon>Actinosynnema</taxon>
    </lineage>
</organism>
<evidence type="ECO:0000256" key="1">
    <source>
        <dbReference type="SAM" id="MobiDB-lite"/>
    </source>
</evidence>
<feature type="region of interest" description="Disordered" evidence="1">
    <location>
        <begin position="1252"/>
        <end position="1275"/>
    </location>
</feature>
<dbReference type="HOGENOM" id="CLU_261207_0_0_11"/>
<feature type="region of interest" description="Disordered" evidence="1">
    <location>
        <begin position="337"/>
        <end position="366"/>
    </location>
</feature>
<dbReference type="eggNOG" id="COG5283">
    <property type="taxonomic scope" value="Bacteria"/>
</dbReference>
<evidence type="ECO:0000313" key="2">
    <source>
        <dbReference type="EMBL" id="ACU35580.1"/>
    </source>
</evidence>
<keyword evidence="3" id="KW-1185">Reference proteome</keyword>
<dbReference type="KEGG" id="ami:Amir_1631"/>
<dbReference type="PANTHER" id="PTHR10699">
    <property type="entry name" value="NEUROMODULIN"/>
    <property type="match status" value="1"/>
</dbReference>
<name>C6WBL2_ACTMD</name>
<feature type="compositionally biased region" description="Low complexity" evidence="1">
    <location>
        <begin position="1252"/>
        <end position="1271"/>
    </location>
</feature>
<evidence type="ECO:0000313" key="3">
    <source>
        <dbReference type="Proteomes" id="UP000002213"/>
    </source>
</evidence>
<sequence length="1304" mass="134512">MSTTVGHIRGIVTLDTSGMKAKAAEAKAEARALKQDVERQKPTIDANTAPFLAAVARADAAATAANERASARVGTLEAKIAKAATSQETALGKVRIAQAALDDLQNRAVDEPVSVDKIEAAEQKLSSALRAHGNAVSTSERLTHELAQTRARAADQAMAAASKEKAAAASLVQAAEAVAAAHARAAGVPTPQQVVTPPTSAPTEALPAAVPARPDTGALEAKISRSADAQANALGKVRVAEAELSALRGRYMNQQVPHATLVAGEEKLAAAKRQHASASKTTATLEADLERVRAEAARQAEENAAQEAAAAAAAKKAAQEAAAAKVKAAEEATAAEKKAAEDARRAAEETAAAKQRAAEQAREFAAAQEKAAKQAVDGGTRLAAARDAEQRAAQAVARAERDLAAVRADAGASADRIAAAEEKVTAAVRQAALAKQRAADVVKAEADARTRAAEMVAAAEEKAAAAAEKAGEKAAQEADKAAEAEEDAANRRVASLAKIAGGYTALGAVGLVAGTVAAAGVALLPIAMGVAAGALLKGEAQVSDAWGGLASKVVTESKRMAKPLTGDMVNVAGQFALSWQKMRYSVDGMFRESAPSIRQLSQGISEFAENAVPGMATAVSRSEPAMIGFRGMLGDLGAGVGDLFENVSEDTHSTGRVLDSFGGVARSALGGTGTLLSQLTSSFAPYSAQFESLVALALRLVTQLSGGALPELMAAGGMTMQVLAGLLDVIEPIAPELGKGIGIVLSAAAAWKVYQAAITLVTKLNPAPLIAKAGEALSNFSGGADRAAKGAAGAEKSVGALSRAMSPLGVAIGLIGIAVAGYALAQQEATEFGDQYTQGLAKGGDAAKGAVDKYREALLEMRRLKEIQDSINSGSAEKEFKVGPESFFKKVNLWESEDDLPDSIGNLYDAPGKIKEAKEEWDKYLESVGPVERAQAELNLAVAEFGPTSIQAQTAGAKLTAEQRSLAESQRQAALAAMSHNDKLIQQMGFMLAAAGASNAYDAALLGLEGAEKAVGEAVKQHGANSLEARQANNAYEAQLISVINAIGQKTLAENANEEASVASERAMEAQYREIIRLAGAAGQNAPDALKKMISQMDVSKLSAMGVTVSVNEAGQAVYRLPNGKTIKIDGLNQAALDAIEAVNRKELKDKTMYINAVMRMDDRVAQTYGDSGRNKGGWVPGSGPDRDSVWIHATPGEYVVNRRASRKHARVLEMINAAGGGDVTLPQSSIAGTEIPEPRMPGLPAQAIRQAAAARSASSTSSTTPAPAAQHRSTHITLNAVPGISTMQQLEDMQHELEVLGRG</sequence>
<reference evidence="2 3" key="1">
    <citation type="journal article" date="2009" name="Stand. Genomic Sci.">
        <title>Complete genome sequence of Actinosynnema mirum type strain (101).</title>
        <authorList>
            <person name="Land M."/>
            <person name="Lapidus A."/>
            <person name="Mayilraj S."/>
            <person name="Chen F."/>
            <person name="Copeland A."/>
            <person name="Del Rio T.G."/>
            <person name="Nolan M."/>
            <person name="Lucas S."/>
            <person name="Tice H."/>
            <person name="Cheng J.F."/>
            <person name="Chertkov O."/>
            <person name="Bruce D."/>
            <person name="Goodwin L."/>
            <person name="Pitluck S."/>
            <person name="Rohde M."/>
            <person name="Goker M."/>
            <person name="Pati A."/>
            <person name="Ivanova N."/>
            <person name="Mavromatis K."/>
            <person name="Chen A."/>
            <person name="Palaniappan K."/>
            <person name="Hauser L."/>
            <person name="Chang Y.J."/>
            <person name="Jeffries C.C."/>
            <person name="Brettin T."/>
            <person name="Detter J.C."/>
            <person name="Han C."/>
            <person name="Chain P."/>
            <person name="Tindall B.J."/>
            <person name="Bristow J."/>
            <person name="Eisen J.A."/>
            <person name="Markowitz V."/>
            <person name="Hugenholtz P."/>
            <person name="Kyrpides N.C."/>
            <person name="Klenk H.P."/>
        </authorList>
    </citation>
    <scope>NUCLEOTIDE SEQUENCE [LARGE SCALE GENOMIC DNA]</scope>
    <source>
        <strain evidence="3">ATCC 29888 / DSM 43827 / JCM 3225 / NBRC 14064 / NCIMB 13271 / NRRL B-12336 / IMRU 3971 / 101</strain>
    </source>
</reference>
<dbReference type="GO" id="GO:0005516">
    <property type="term" value="F:calmodulin binding"/>
    <property type="evidence" value="ECO:0007669"/>
    <property type="project" value="TreeGrafter"/>
</dbReference>
<feature type="compositionally biased region" description="Basic and acidic residues" evidence="1">
    <location>
        <begin position="337"/>
        <end position="348"/>
    </location>
</feature>
<dbReference type="STRING" id="446462.Amir_1631"/>
<dbReference type="EMBL" id="CP001630">
    <property type="protein sequence ID" value="ACU35580.1"/>
    <property type="molecule type" value="Genomic_DNA"/>
</dbReference>
<dbReference type="PANTHER" id="PTHR10699:SF11">
    <property type="entry name" value="IGLOO, ISOFORM A"/>
    <property type="match status" value="1"/>
</dbReference>
<dbReference type="OrthoDB" id="3661713at2"/>
<dbReference type="Proteomes" id="UP000002213">
    <property type="component" value="Chromosome"/>
</dbReference>
<gene>
    <name evidence="2" type="ordered locus">Amir_1631</name>
</gene>
<dbReference type="RefSeq" id="WP_015800469.1">
    <property type="nucleotide sequence ID" value="NC_013093.1"/>
</dbReference>
<accession>C6WBL2</accession>
<protein>
    <submittedName>
        <fullName evidence="2">Uncharacterized protein</fullName>
    </submittedName>
</protein>